<sequence>MYSTNASPLGRIWPYAGDSGWGVGGKNSTTVLFIRRGLCAKCPLTVVW</sequence>
<accession>A0ABM5TZR6</accession>
<gene>
    <name evidence="1" type="ORF">CulFRC58_0572</name>
</gene>
<dbReference type="EMBL" id="CP011913">
    <property type="protein sequence ID" value="AKN76426.1"/>
    <property type="molecule type" value="Genomic_DNA"/>
</dbReference>
<dbReference type="Proteomes" id="UP000036185">
    <property type="component" value="Chromosome"/>
</dbReference>
<proteinExistence type="predicted"/>
<evidence type="ECO:0000313" key="2">
    <source>
        <dbReference type="Proteomes" id="UP000036185"/>
    </source>
</evidence>
<organism evidence="1 2">
    <name type="scientific">Corynebacterium ulcerans FRC58</name>
    <dbReference type="NCBI Taxonomy" id="1408268"/>
    <lineage>
        <taxon>Bacteria</taxon>
        <taxon>Bacillati</taxon>
        <taxon>Actinomycetota</taxon>
        <taxon>Actinomycetes</taxon>
        <taxon>Mycobacteriales</taxon>
        <taxon>Corynebacteriaceae</taxon>
        <taxon>Corynebacterium</taxon>
    </lineage>
</organism>
<protein>
    <submittedName>
        <fullName evidence="1">Uncharacterized protein</fullName>
    </submittedName>
</protein>
<evidence type="ECO:0000313" key="1">
    <source>
        <dbReference type="EMBL" id="AKN76426.1"/>
    </source>
</evidence>
<reference evidence="1 2" key="1">
    <citation type="journal article" date="2014" name="Int. J. Syst. Evol. Microbiol.">
        <title>Draft Genome Sequence of Corynebacterium ulcerans FRC58, Isolated from the Bronchitic Aspiration of a Patient in France.</title>
        <authorList>
            <person name="Silva Ado S."/>
            <person name="Barauna R.A."/>
            <person name="de Sa P.C."/>
            <person name="das Gracas D.A."/>
            <person name="Carneiro A.R."/>
            <person name="Thouvenin M."/>
            <person name="Azevedo V."/>
            <person name="Badell E."/>
            <person name="Guiso N."/>
            <person name="da Silva A.L."/>
            <person name="Ramos R.T."/>
        </authorList>
    </citation>
    <scope>NUCLEOTIDE SEQUENCE [LARGE SCALE GENOMIC DNA]</scope>
    <source>
        <strain evidence="1 2">FRC58</strain>
    </source>
</reference>
<keyword evidence="2" id="KW-1185">Reference proteome</keyword>
<name>A0ABM5TZR6_CORUL</name>